<dbReference type="WBParaSite" id="SVE_0810800.1">
    <property type="protein sequence ID" value="SVE_0810800.1"/>
    <property type="gene ID" value="SVE_0810800"/>
</dbReference>
<dbReference type="AlphaFoldDB" id="A0A0K0FGV2"/>
<feature type="region of interest" description="Disordered" evidence="1">
    <location>
        <begin position="1"/>
        <end position="70"/>
    </location>
</feature>
<evidence type="ECO:0000256" key="1">
    <source>
        <dbReference type="SAM" id="MobiDB-lite"/>
    </source>
</evidence>
<reference evidence="2" key="1">
    <citation type="submission" date="2014-07" db="EMBL/GenBank/DDBJ databases">
        <authorList>
            <person name="Martin A.A"/>
            <person name="De Silva N."/>
        </authorList>
    </citation>
    <scope>NUCLEOTIDE SEQUENCE</scope>
</reference>
<feature type="compositionally biased region" description="Basic and acidic residues" evidence="1">
    <location>
        <begin position="19"/>
        <end position="28"/>
    </location>
</feature>
<sequence length="182" mass="20595">MSDGGRKWNTSQKSFRHRVTSDNQDKKSTSVNPGYMPSIAISIESDEMHGLSRTPSTENPLSEGQPKLIIPTTMPRLHRLTTSQRRNKFMQRTTTLSNEYFQITSSHDDEHFHGPPHILEDLERLSHSSRSSSNSGSIGRSNRPPLLPDGTAPSPFLLQPPDMFKSNIFLLERPPHKQVMVH</sequence>
<organism evidence="2 3">
    <name type="scientific">Strongyloides venezuelensis</name>
    <name type="common">Threadworm</name>
    <dbReference type="NCBI Taxonomy" id="75913"/>
    <lineage>
        <taxon>Eukaryota</taxon>
        <taxon>Metazoa</taxon>
        <taxon>Ecdysozoa</taxon>
        <taxon>Nematoda</taxon>
        <taxon>Chromadorea</taxon>
        <taxon>Rhabditida</taxon>
        <taxon>Tylenchina</taxon>
        <taxon>Panagrolaimomorpha</taxon>
        <taxon>Strongyloidoidea</taxon>
        <taxon>Strongyloididae</taxon>
        <taxon>Strongyloides</taxon>
    </lineage>
</organism>
<protein>
    <submittedName>
        <fullName evidence="3">Uncharacterized protein</fullName>
    </submittedName>
</protein>
<feature type="region of interest" description="Disordered" evidence="1">
    <location>
        <begin position="125"/>
        <end position="158"/>
    </location>
</feature>
<feature type="compositionally biased region" description="Low complexity" evidence="1">
    <location>
        <begin position="128"/>
        <end position="143"/>
    </location>
</feature>
<evidence type="ECO:0000313" key="2">
    <source>
        <dbReference type="Proteomes" id="UP000035680"/>
    </source>
</evidence>
<dbReference type="Proteomes" id="UP000035680">
    <property type="component" value="Unassembled WGS sequence"/>
</dbReference>
<evidence type="ECO:0000313" key="3">
    <source>
        <dbReference type="WBParaSite" id="SVE_0810800.1"/>
    </source>
</evidence>
<reference evidence="3" key="2">
    <citation type="submission" date="2015-08" db="UniProtKB">
        <authorList>
            <consortium name="WormBaseParasite"/>
        </authorList>
    </citation>
    <scope>IDENTIFICATION</scope>
</reference>
<accession>A0A0K0FGV2</accession>
<keyword evidence="2" id="KW-1185">Reference proteome</keyword>
<feature type="compositionally biased region" description="Polar residues" evidence="1">
    <location>
        <begin position="53"/>
        <end position="62"/>
    </location>
</feature>
<proteinExistence type="predicted"/>
<name>A0A0K0FGV2_STRVS</name>